<reference evidence="2 3" key="1">
    <citation type="submission" date="2016-07" db="EMBL/GenBank/DDBJ databases">
        <title>Multiple horizontal gene transfer events from other fungi enriched the ability of initially mycotrophic Trichoderma (Ascomycota) to feed on dead plant biomass.</title>
        <authorList>
            <consortium name="DOE Joint Genome Institute"/>
            <person name="Aerts A."/>
            <person name="Atanasova L."/>
            <person name="Chenthamara K."/>
            <person name="Zhang J."/>
            <person name="Grujic M."/>
            <person name="Henrissat B."/>
            <person name="Kuo A."/>
            <person name="Salamov A."/>
            <person name="Lipzen A."/>
            <person name="Labutti K."/>
            <person name="Barry K."/>
            <person name="Miao Y."/>
            <person name="Rahimi M.J."/>
            <person name="Shen Q."/>
            <person name="Grigoriev I.V."/>
            <person name="Kubicek C.P."/>
            <person name="Druzhinina I.S."/>
        </authorList>
    </citation>
    <scope>NUCLEOTIDE SEQUENCE [LARGE SCALE GENOMIC DNA]</scope>
    <source>
        <strain evidence="2 3">ATCC 18648</strain>
    </source>
</reference>
<keyword evidence="3" id="KW-1185">Reference proteome</keyword>
<gene>
    <name evidence="2" type="ORF">M440DRAFT_1406512</name>
</gene>
<dbReference type="AlphaFoldDB" id="A0A2T4BQE1"/>
<dbReference type="Proteomes" id="UP000240760">
    <property type="component" value="Unassembled WGS sequence"/>
</dbReference>
<evidence type="ECO:0000256" key="1">
    <source>
        <dbReference type="SAM" id="MobiDB-lite"/>
    </source>
</evidence>
<feature type="compositionally biased region" description="Polar residues" evidence="1">
    <location>
        <begin position="72"/>
        <end position="85"/>
    </location>
</feature>
<dbReference type="EMBL" id="KZ679148">
    <property type="protein sequence ID" value="PTB71510.1"/>
    <property type="molecule type" value="Genomic_DNA"/>
</dbReference>
<proteinExistence type="predicted"/>
<name>A0A2T4BQE1_TRILO</name>
<evidence type="ECO:0000313" key="2">
    <source>
        <dbReference type="EMBL" id="PTB71510.1"/>
    </source>
</evidence>
<organism evidence="2 3">
    <name type="scientific">Trichoderma longibrachiatum ATCC 18648</name>
    <dbReference type="NCBI Taxonomy" id="983965"/>
    <lineage>
        <taxon>Eukaryota</taxon>
        <taxon>Fungi</taxon>
        <taxon>Dikarya</taxon>
        <taxon>Ascomycota</taxon>
        <taxon>Pezizomycotina</taxon>
        <taxon>Sordariomycetes</taxon>
        <taxon>Hypocreomycetidae</taxon>
        <taxon>Hypocreales</taxon>
        <taxon>Hypocreaceae</taxon>
        <taxon>Trichoderma</taxon>
    </lineage>
</organism>
<accession>A0A2T4BQE1</accession>
<protein>
    <submittedName>
        <fullName evidence="2">Uncharacterized protein</fullName>
    </submittedName>
</protein>
<sequence length="92" mass="9812">MPPLRLGLFSNRSCFPLPFPALGLPSVFATAKQPVFLRGMDQMIGGAAPPTRRGWKGSLARPANQRGPLPTASMQLGRTPSSRQLVSLAVGR</sequence>
<feature type="region of interest" description="Disordered" evidence="1">
    <location>
        <begin position="45"/>
        <end position="92"/>
    </location>
</feature>
<evidence type="ECO:0000313" key="3">
    <source>
        <dbReference type="Proteomes" id="UP000240760"/>
    </source>
</evidence>